<accession>K1QJ26</accession>
<dbReference type="PRINTS" id="PR00258">
    <property type="entry name" value="SPERACTRCPTR"/>
</dbReference>
<keyword evidence="2" id="KW-0325">Glycoprotein</keyword>
<dbReference type="InParanoid" id="K1QJ26"/>
<dbReference type="HOGENOM" id="CLU_1186032_0_0_1"/>
<dbReference type="Gene3D" id="3.10.250.10">
    <property type="entry name" value="SRCR-like domain"/>
    <property type="match status" value="1"/>
</dbReference>
<dbReference type="PANTHER" id="PTHR48071:SF18">
    <property type="entry name" value="DELETED IN MALIGNANT BRAIN TUMORS 1 PROTEIN-RELATED"/>
    <property type="match status" value="1"/>
</dbReference>
<dbReference type="Pfam" id="PF00530">
    <property type="entry name" value="SRCR"/>
    <property type="match status" value="1"/>
</dbReference>
<name>K1QJ26_MAGGI</name>
<dbReference type="GO" id="GO:0016020">
    <property type="term" value="C:membrane"/>
    <property type="evidence" value="ECO:0007669"/>
    <property type="project" value="InterPro"/>
</dbReference>
<dbReference type="EMBL" id="JH817310">
    <property type="protein sequence ID" value="EKC31194.1"/>
    <property type="molecule type" value="Genomic_DNA"/>
</dbReference>
<dbReference type="SMART" id="SM00202">
    <property type="entry name" value="SR"/>
    <property type="match status" value="1"/>
</dbReference>
<evidence type="ECO:0000256" key="1">
    <source>
        <dbReference type="ARBA" id="ARBA00023157"/>
    </source>
</evidence>
<evidence type="ECO:0000313" key="3">
    <source>
        <dbReference type="EMBL" id="EKC31194.1"/>
    </source>
</evidence>
<dbReference type="InterPro" id="IPR001190">
    <property type="entry name" value="SRCR"/>
</dbReference>
<gene>
    <name evidence="3" type="ORF">CGI_10020771</name>
</gene>
<dbReference type="InterPro" id="IPR036772">
    <property type="entry name" value="SRCR-like_dom_sf"/>
</dbReference>
<reference evidence="3" key="1">
    <citation type="journal article" date="2012" name="Nature">
        <title>The oyster genome reveals stress adaptation and complexity of shell formation.</title>
        <authorList>
            <person name="Zhang G."/>
            <person name="Fang X."/>
            <person name="Guo X."/>
            <person name="Li L."/>
            <person name="Luo R."/>
            <person name="Xu F."/>
            <person name="Yang P."/>
            <person name="Zhang L."/>
            <person name="Wang X."/>
            <person name="Qi H."/>
            <person name="Xiong Z."/>
            <person name="Que H."/>
            <person name="Xie Y."/>
            <person name="Holland P.W."/>
            <person name="Paps J."/>
            <person name="Zhu Y."/>
            <person name="Wu F."/>
            <person name="Chen Y."/>
            <person name="Wang J."/>
            <person name="Peng C."/>
            <person name="Meng J."/>
            <person name="Yang L."/>
            <person name="Liu J."/>
            <person name="Wen B."/>
            <person name="Zhang N."/>
            <person name="Huang Z."/>
            <person name="Zhu Q."/>
            <person name="Feng Y."/>
            <person name="Mount A."/>
            <person name="Hedgecock D."/>
            <person name="Xu Z."/>
            <person name="Liu Y."/>
            <person name="Domazet-Loso T."/>
            <person name="Du Y."/>
            <person name="Sun X."/>
            <person name="Zhang S."/>
            <person name="Liu B."/>
            <person name="Cheng P."/>
            <person name="Jiang X."/>
            <person name="Li J."/>
            <person name="Fan D."/>
            <person name="Wang W."/>
            <person name="Fu W."/>
            <person name="Wang T."/>
            <person name="Wang B."/>
            <person name="Zhang J."/>
            <person name="Peng Z."/>
            <person name="Li Y."/>
            <person name="Li N."/>
            <person name="Wang J."/>
            <person name="Chen M."/>
            <person name="He Y."/>
            <person name="Tan F."/>
            <person name="Song X."/>
            <person name="Zheng Q."/>
            <person name="Huang R."/>
            <person name="Yang H."/>
            <person name="Du X."/>
            <person name="Chen L."/>
            <person name="Yang M."/>
            <person name="Gaffney P.M."/>
            <person name="Wang S."/>
            <person name="Luo L."/>
            <person name="She Z."/>
            <person name="Ming Y."/>
            <person name="Huang W."/>
            <person name="Zhang S."/>
            <person name="Huang B."/>
            <person name="Zhang Y."/>
            <person name="Qu T."/>
            <person name="Ni P."/>
            <person name="Miao G."/>
            <person name="Wang J."/>
            <person name="Wang Q."/>
            <person name="Steinberg C.E."/>
            <person name="Wang H."/>
            <person name="Li N."/>
            <person name="Qian L."/>
            <person name="Zhang G."/>
            <person name="Li Y."/>
            <person name="Yang H."/>
            <person name="Liu X."/>
            <person name="Wang J."/>
            <person name="Yin Y."/>
            <person name="Wang J."/>
        </authorList>
    </citation>
    <scope>NUCLEOTIDE SEQUENCE [LARGE SCALE GENOMIC DNA]</scope>
    <source>
        <strain evidence="3">05x7-T-G4-1.051#20</strain>
    </source>
</reference>
<dbReference type="PROSITE" id="PS50287">
    <property type="entry name" value="SRCR_2"/>
    <property type="match status" value="1"/>
</dbReference>
<proteinExistence type="predicted"/>
<dbReference type="AlphaFoldDB" id="K1QJ26"/>
<keyword evidence="1" id="KW-1015">Disulfide bond</keyword>
<dbReference type="PANTHER" id="PTHR48071">
    <property type="entry name" value="SRCR DOMAIN-CONTAINING PROTEIN"/>
    <property type="match status" value="1"/>
</dbReference>
<dbReference type="FunFam" id="3.10.250.10:FF:000011">
    <property type="entry name" value="Scavenger receptor class A member 5"/>
    <property type="match status" value="1"/>
</dbReference>
<dbReference type="SUPFAM" id="SSF56487">
    <property type="entry name" value="SRCR-like"/>
    <property type="match status" value="1"/>
</dbReference>
<sequence>MTAKPSLTTCQVTCFILCVFLFVGSTHGHLQEEWKKYVDSQLLYLRSEILQYVKDHSFILNTLRALNWHLLTLRKDIKQLDAGRRILKSRVCISVICQFTNYLNMVIRWGNSLGDKSDGYHLGREEGKPITPELRLAGSSTGNGGRVEVYHNGQWGTVCADNFERFEATVVCKMLGFSGGTIRVYKESFGAGSGPIWLSNLGCRGDELSLFDCRSGGWGVHNCGHYEDAGVQCN</sequence>
<evidence type="ECO:0000256" key="2">
    <source>
        <dbReference type="ARBA" id="ARBA00023180"/>
    </source>
</evidence>
<organism evidence="3">
    <name type="scientific">Magallana gigas</name>
    <name type="common">Pacific oyster</name>
    <name type="synonym">Crassostrea gigas</name>
    <dbReference type="NCBI Taxonomy" id="29159"/>
    <lineage>
        <taxon>Eukaryota</taxon>
        <taxon>Metazoa</taxon>
        <taxon>Spiralia</taxon>
        <taxon>Lophotrochozoa</taxon>
        <taxon>Mollusca</taxon>
        <taxon>Bivalvia</taxon>
        <taxon>Autobranchia</taxon>
        <taxon>Pteriomorphia</taxon>
        <taxon>Ostreida</taxon>
        <taxon>Ostreoidea</taxon>
        <taxon>Ostreidae</taxon>
        <taxon>Magallana</taxon>
    </lineage>
</organism>
<protein>
    <submittedName>
        <fullName evidence="3">Neurotrypsin</fullName>
    </submittedName>
</protein>